<feature type="domain" description="Protein CR006 P-loop" evidence="1">
    <location>
        <begin position="118"/>
        <end position="334"/>
    </location>
</feature>
<dbReference type="Proteomes" id="UP000306825">
    <property type="component" value="Chromosome"/>
</dbReference>
<dbReference type="InterPro" id="IPR027417">
    <property type="entry name" value="P-loop_NTPase"/>
</dbReference>
<proteinExistence type="predicted"/>
<reference evidence="2 3" key="1">
    <citation type="submission" date="2019-05" db="EMBL/GenBank/DDBJ databases">
        <title>A comparative analysis of the Nautiliaceae.</title>
        <authorList>
            <person name="Grosche A."/>
            <person name="Smedile F."/>
            <person name="Vetriani C."/>
        </authorList>
    </citation>
    <scope>NUCLEOTIDE SEQUENCE [LARGE SCALE GENOMIC DNA]</scope>
    <source>
        <strain evidence="2 3">TB-2</strain>
    </source>
</reference>
<accession>A0ABX5VAZ8</accession>
<dbReference type="Gene3D" id="3.40.50.300">
    <property type="entry name" value="P-loop containing nucleotide triphosphate hydrolases"/>
    <property type="match status" value="1"/>
</dbReference>
<sequence length="361" mass="43097">MGKTLSEIVEKLANSHKKVQLIYGFNGTGKTRLSREFKKYISKENKKINIIYYNAFTEDLFYWDNDLENNQEFKIKIHSNNFTNWIFKEQGKENEVVKHFQYYTNNKLTPNFNNDYNEITFSLDRGDEREKEYIKISKGEESVLIWSIFYSLIELIIDVLDVAEPSDRETDEFDYLEYIFIDDPVTSLDENHLIELAVNLATLIRSSESEKLKFIITTHNPLFYNVLCNELKKAKKYLMLKNEDETYELKEYNKDAPFSYHVFLLNELKKAIETDNIKKYHFNFLRNIFEKTSTFLGYDNWKELLSKFEGDAEAYWNRIINLSSHSKHSGDEISELKDLEKKVLKNLFNQTIEKYHFNIKE</sequence>
<dbReference type="RefSeq" id="WP_138323372.1">
    <property type="nucleotide sequence ID" value="NZ_CP040463.1"/>
</dbReference>
<dbReference type="EMBL" id="CP040463">
    <property type="protein sequence ID" value="QCT94632.1"/>
    <property type="molecule type" value="Genomic_DNA"/>
</dbReference>
<protein>
    <submittedName>
        <fullName evidence="2">Anticodon nuclease</fullName>
    </submittedName>
</protein>
<evidence type="ECO:0000259" key="1">
    <source>
        <dbReference type="Pfam" id="PF13166"/>
    </source>
</evidence>
<keyword evidence="3" id="KW-1185">Reference proteome</keyword>
<dbReference type="Pfam" id="PF13166">
    <property type="entry name" value="AAA_13"/>
    <property type="match status" value="1"/>
</dbReference>
<gene>
    <name evidence="2" type="ORF">FE773_05405</name>
</gene>
<organism evidence="2 3">
    <name type="scientific">Caminibacter mediatlanticus TB-2</name>
    <dbReference type="NCBI Taxonomy" id="391592"/>
    <lineage>
        <taxon>Bacteria</taxon>
        <taxon>Pseudomonadati</taxon>
        <taxon>Campylobacterota</taxon>
        <taxon>Epsilonproteobacteria</taxon>
        <taxon>Nautiliales</taxon>
        <taxon>Nautiliaceae</taxon>
        <taxon>Caminibacter</taxon>
    </lineage>
</organism>
<dbReference type="InterPro" id="IPR026866">
    <property type="entry name" value="CR006_AAA"/>
</dbReference>
<evidence type="ECO:0000313" key="3">
    <source>
        <dbReference type="Proteomes" id="UP000306825"/>
    </source>
</evidence>
<name>A0ABX5VAZ8_9BACT</name>
<dbReference type="SUPFAM" id="SSF52540">
    <property type="entry name" value="P-loop containing nucleoside triphosphate hydrolases"/>
    <property type="match status" value="1"/>
</dbReference>
<evidence type="ECO:0000313" key="2">
    <source>
        <dbReference type="EMBL" id="QCT94632.1"/>
    </source>
</evidence>